<dbReference type="InterPro" id="IPR012902">
    <property type="entry name" value="N_methyl_site"/>
</dbReference>
<reference evidence="2 3" key="1">
    <citation type="submission" date="2019-02" db="EMBL/GenBank/DDBJ databases">
        <title>Deep-cultivation of Planctomycetes and their phenomic and genomic characterization uncovers novel biology.</title>
        <authorList>
            <person name="Wiegand S."/>
            <person name="Jogler M."/>
            <person name="Boedeker C."/>
            <person name="Pinto D."/>
            <person name="Vollmers J."/>
            <person name="Rivas-Marin E."/>
            <person name="Kohn T."/>
            <person name="Peeters S.H."/>
            <person name="Heuer A."/>
            <person name="Rast P."/>
            <person name="Oberbeckmann S."/>
            <person name="Bunk B."/>
            <person name="Jeske O."/>
            <person name="Meyerdierks A."/>
            <person name="Storesund J.E."/>
            <person name="Kallscheuer N."/>
            <person name="Luecker S."/>
            <person name="Lage O.M."/>
            <person name="Pohl T."/>
            <person name="Merkel B.J."/>
            <person name="Hornburger P."/>
            <person name="Mueller R.-W."/>
            <person name="Bruemmer F."/>
            <person name="Labrenz M."/>
            <person name="Spormann A.M."/>
            <person name="Op Den Camp H."/>
            <person name="Overmann J."/>
            <person name="Amann R."/>
            <person name="Jetten M.S.M."/>
            <person name="Mascher T."/>
            <person name="Medema M.H."/>
            <person name="Devos D.P."/>
            <person name="Kaster A.-K."/>
            <person name="Ovreas L."/>
            <person name="Rohde M."/>
            <person name="Galperin M.Y."/>
            <person name="Jogler C."/>
        </authorList>
    </citation>
    <scope>NUCLEOTIDE SEQUENCE [LARGE SCALE GENOMIC DNA]</scope>
    <source>
        <strain evidence="2 3">Pla108</strain>
    </source>
</reference>
<protein>
    <recommendedName>
        <fullName evidence="1">DUF1559 domain-containing protein</fullName>
    </recommendedName>
</protein>
<dbReference type="NCBIfam" id="TIGR04294">
    <property type="entry name" value="pre_pil_HX9DG"/>
    <property type="match status" value="1"/>
</dbReference>
<sequence length="236" mass="26137">MLRTQPGRVGLTLVELLVVIAVIGILVALLLPAVQAARGVARRTQCLHQLREIGLAVQLHLDTHDGQFPRSSHSANAVGVAPWAWSLAATLDPAFNPNRDDYPTGLIDSVYRCPDDIRSGYPAWSYGKNVWFELEPYETQFALGLPWKEKGPTYQRLRTVPATGRTVLFAEVDGEQDHLMAHFWLTGGEPEIAPDRHTGVSNYLWVDGHATTAAFESTFNLDEEIDRWNPGTAAEP</sequence>
<dbReference type="PANTHER" id="PTHR30093:SF2">
    <property type="entry name" value="TYPE II SECRETION SYSTEM PROTEIN H"/>
    <property type="match status" value="1"/>
</dbReference>
<dbReference type="InterPro" id="IPR027558">
    <property type="entry name" value="Pre_pil_HX9DG_C"/>
</dbReference>
<proteinExistence type="predicted"/>
<dbReference type="InterPro" id="IPR045584">
    <property type="entry name" value="Pilin-like"/>
</dbReference>
<dbReference type="NCBIfam" id="TIGR02532">
    <property type="entry name" value="IV_pilin_GFxxxE"/>
    <property type="match status" value="1"/>
</dbReference>
<feature type="domain" description="DUF1559" evidence="1">
    <location>
        <begin position="35"/>
        <end position="90"/>
    </location>
</feature>
<dbReference type="OrthoDB" id="267378at2"/>
<name>A0A5C6AA10_9BACT</name>
<dbReference type="SUPFAM" id="SSF54523">
    <property type="entry name" value="Pili subunits"/>
    <property type="match status" value="1"/>
</dbReference>
<keyword evidence="3" id="KW-1185">Reference proteome</keyword>
<accession>A0A5C6AA10</accession>
<dbReference type="PANTHER" id="PTHR30093">
    <property type="entry name" value="GENERAL SECRETION PATHWAY PROTEIN G"/>
    <property type="match status" value="1"/>
</dbReference>
<evidence type="ECO:0000313" key="2">
    <source>
        <dbReference type="EMBL" id="TWT96862.1"/>
    </source>
</evidence>
<dbReference type="InterPro" id="IPR011453">
    <property type="entry name" value="DUF1559"/>
</dbReference>
<dbReference type="Pfam" id="PF07596">
    <property type="entry name" value="SBP_bac_10"/>
    <property type="match status" value="1"/>
</dbReference>
<dbReference type="EMBL" id="SJPR01000003">
    <property type="protein sequence ID" value="TWT96862.1"/>
    <property type="molecule type" value="Genomic_DNA"/>
</dbReference>
<dbReference type="Proteomes" id="UP000317421">
    <property type="component" value="Unassembled WGS sequence"/>
</dbReference>
<dbReference type="Gene3D" id="3.30.700.10">
    <property type="entry name" value="Glycoprotein, Type 4 Pilin"/>
    <property type="match status" value="1"/>
</dbReference>
<dbReference type="AlphaFoldDB" id="A0A5C6AA10"/>
<dbReference type="RefSeq" id="WP_146445364.1">
    <property type="nucleotide sequence ID" value="NZ_SJPR01000003.1"/>
</dbReference>
<evidence type="ECO:0000259" key="1">
    <source>
        <dbReference type="Pfam" id="PF07596"/>
    </source>
</evidence>
<gene>
    <name evidence="2" type="ORF">Pla108_26370</name>
</gene>
<organism evidence="2 3">
    <name type="scientific">Botrimarina colliarenosi</name>
    <dbReference type="NCBI Taxonomy" id="2528001"/>
    <lineage>
        <taxon>Bacteria</taxon>
        <taxon>Pseudomonadati</taxon>
        <taxon>Planctomycetota</taxon>
        <taxon>Planctomycetia</taxon>
        <taxon>Pirellulales</taxon>
        <taxon>Lacipirellulaceae</taxon>
        <taxon>Botrimarina</taxon>
    </lineage>
</organism>
<evidence type="ECO:0000313" key="3">
    <source>
        <dbReference type="Proteomes" id="UP000317421"/>
    </source>
</evidence>
<comment type="caution">
    <text evidence="2">The sequence shown here is derived from an EMBL/GenBank/DDBJ whole genome shotgun (WGS) entry which is preliminary data.</text>
</comment>